<organism evidence="1 2">
    <name type="scientific">Sphagnum jensenii</name>
    <dbReference type="NCBI Taxonomy" id="128206"/>
    <lineage>
        <taxon>Eukaryota</taxon>
        <taxon>Viridiplantae</taxon>
        <taxon>Streptophyta</taxon>
        <taxon>Embryophyta</taxon>
        <taxon>Bryophyta</taxon>
        <taxon>Sphagnophytina</taxon>
        <taxon>Sphagnopsida</taxon>
        <taxon>Sphagnales</taxon>
        <taxon>Sphagnaceae</taxon>
        <taxon>Sphagnum</taxon>
    </lineage>
</organism>
<dbReference type="PANTHER" id="PTHR10811">
    <property type="entry name" value="FRINGE-RELATED"/>
    <property type="match status" value="1"/>
</dbReference>
<protein>
    <submittedName>
        <fullName evidence="1">Uncharacterized protein</fullName>
    </submittedName>
</protein>
<dbReference type="EMBL" id="OZ023703">
    <property type="protein sequence ID" value="CAK9872067.1"/>
    <property type="molecule type" value="Genomic_DNA"/>
</dbReference>
<name>A0ABP1B9X7_9BRYO</name>
<dbReference type="InterPro" id="IPR006740">
    <property type="entry name" value="DUF604"/>
</dbReference>
<dbReference type="Pfam" id="PF04646">
    <property type="entry name" value="DUF604"/>
    <property type="match status" value="2"/>
</dbReference>
<proteinExistence type="predicted"/>
<evidence type="ECO:0000313" key="1">
    <source>
        <dbReference type="EMBL" id="CAK9872067.1"/>
    </source>
</evidence>
<evidence type="ECO:0000313" key="2">
    <source>
        <dbReference type="Proteomes" id="UP001497522"/>
    </source>
</evidence>
<gene>
    <name evidence="1" type="ORF">CSSPJE1EN2_LOCUS14664</name>
</gene>
<sequence length="213" mass="24114">MSSLFLSCSVSLPVKFYHLLVFGIVEFDVFGNAHGLLAAHPVTPFISMHHLELIEPVFPGLTALEGLKQLMTAMRTDPGNFLQQSICYDHELGLSFSISLGPVPMSICKQPFLFYMEEMHVVESNRQTVSMYKRYSKVDEAKKHAYCWFHHMAPQRLKQITVVTDFVAMQWYMVSLSWCVPQLCISVWGLPVSHVSLVSGQVHDNRIAAIVLP</sequence>
<dbReference type="Proteomes" id="UP001497522">
    <property type="component" value="Chromosome 2"/>
</dbReference>
<keyword evidence="2" id="KW-1185">Reference proteome</keyword>
<reference evidence="1 2" key="1">
    <citation type="submission" date="2024-03" db="EMBL/GenBank/DDBJ databases">
        <authorList>
            <consortium name="ELIXIR-Norway"/>
            <consortium name="Elixir Norway"/>
        </authorList>
    </citation>
    <scope>NUCLEOTIDE SEQUENCE [LARGE SCALE GENOMIC DNA]</scope>
</reference>
<accession>A0ABP1B9X7</accession>